<dbReference type="AlphaFoldDB" id="A0A7L4ZSG9"/>
<accession>A0A7L4ZSG9</accession>
<proteinExistence type="inferred from homology"/>
<dbReference type="Pfam" id="PF07012">
    <property type="entry name" value="Curlin_rpt"/>
    <property type="match status" value="1"/>
</dbReference>
<evidence type="ECO:0000313" key="4">
    <source>
        <dbReference type="Proteomes" id="UP000326380"/>
    </source>
</evidence>
<name>A0A7L4ZSG9_9BACT</name>
<keyword evidence="4" id="KW-1185">Reference proteome</keyword>
<comment type="caution">
    <text evidence="3">The sequence shown here is derived from an EMBL/GenBank/DDBJ whole genome shotgun (WGS) entry which is preliminary data.</text>
</comment>
<sequence length="194" mass="21234">MKKLVLIVFCLISWTITANAQQRESNDSQRAEQALAEQLGPERLPLDVLTALSDANRAILVQEGNQNAASIQQMRTSGASLGNLVNLVQVGSGNAATIEQAGAATRTSVEQYGTNNWVESDINGLNTESQIRQTGANNRVEQDLDVDNRRYTVEQTGRNNQLIQRENGTTTPGYEVQMRGNGIRIIIEQGRVLP</sequence>
<dbReference type="GO" id="GO:0009289">
    <property type="term" value="C:pilus"/>
    <property type="evidence" value="ECO:0007669"/>
    <property type="project" value="InterPro"/>
</dbReference>
<dbReference type="RefSeq" id="WP_151080411.1">
    <property type="nucleotide sequence ID" value="NZ_CP047647.1"/>
</dbReference>
<gene>
    <name evidence="3" type="ORF">F0P96_18260</name>
</gene>
<reference evidence="3 4" key="1">
    <citation type="submission" date="2019-09" db="EMBL/GenBank/DDBJ databases">
        <title>Genome sequence of Hymenobacter sp. M3.</title>
        <authorList>
            <person name="Srinivasan S."/>
        </authorList>
    </citation>
    <scope>NUCLEOTIDE SEQUENCE [LARGE SCALE GENOMIC DNA]</scope>
    <source>
        <strain evidence="3 4">M3</strain>
    </source>
</reference>
<dbReference type="Proteomes" id="UP000326380">
    <property type="component" value="Unassembled WGS sequence"/>
</dbReference>
<organism evidence="3 4">
    <name type="scientific">Hymenobacter busanensis</name>
    <dbReference type="NCBI Taxonomy" id="2607656"/>
    <lineage>
        <taxon>Bacteria</taxon>
        <taxon>Pseudomonadati</taxon>
        <taxon>Bacteroidota</taxon>
        <taxon>Cytophagia</taxon>
        <taxon>Cytophagales</taxon>
        <taxon>Hymenobacteraceae</taxon>
        <taxon>Hymenobacter</taxon>
    </lineage>
</organism>
<comment type="similarity">
    <text evidence="1">Belongs to the CsgA/CsgB family.</text>
</comment>
<dbReference type="GO" id="GO:0007155">
    <property type="term" value="P:cell adhesion"/>
    <property type="evidence" value="ECO:0007669"/>
    <property type="project" value="InterPro"/>
</dbReference>
<protein>
    <submittedName>
        <fullName evidence="3">Uncharacterized protein</fullName>
    </submittedName>
</protein>
<keyword evidence="2" id="KW-0732">Signal</keyword>
<evidence type="ECO:0000256" key="1">
    <source>
        <dbReference type="ARBA" id="ARBA00009766"/>
    </source>
</evidence>
<dbReference type="InterPro" id="IPR009742">
    <property type="entry name" value="Curlin_rpt"/>
</dbReference>
<evidence type="ECO:0000313" key="3">
    <source>
        <dbReference type="EMBL" id="KAA9327181.1"/>
    </source>
</evidence>
<evidence type="ECO:0000256" key="2">
    <source>
        <dbReference type="ARBA" id="ARBA00022729"/>
    </source>
</evidence>
<dbReference type="EMBL" id="VTWU01000007">
    <property type="protein sequence ID" value="KAA9327181.1"/>
    <property type="molecule type" value="Genomic_DNA"/>
</dbReference>